<protein>
    <submittedName>
        <fullName evidence="2">Toxin-antitoxin system, antitoxin component, HicB family</fullName>
    </submittedName>
</protein>
<gene>
    <name evidence="2" type="ORF">JCM16774_0804</name>
</gene>
<name>A0A510J9P0_9FUSO</name>
<dbReference type="InterPro" id="IPR051404">
    <property type="entry name" value="TA_system_antitoxin"/>
</dbReference>
<organism evidence="2 3">
    <name type="scientific">Pseudoleptotrichia goodfellowii</name>
    <dbReference type="NCBI Taxonomy" id="157692"/>
    <lineage>
        <taxon>Bacteria</taxon>
        <taxon>Fusobacteriati</taxon>
        <taxon>Fusobacteriota</taxon>
        <taxon>Fusobacteriia</taxon>
        <taxon>Fusobacteriales</taxon>
        <taxon>Leptotrichiaceae</taxon>
        <taxon>Pseudoleptotrichia</taxon>
    </lineage>
</organism>
<accession>A0A510J9P0</accession>
<reference evidence="2 3" key="1">
    <citation type="submission" date="2019-07" db="EMBL/GenBank/DDBJ databases">
        <title>Complete Genome Sequence of Leptotrichia goodfellowii Strain JCM 16774.</title>
        <authorList>
            <person name="Watanabe S."/>
            <person name="Cui L."/>
        </authorList>
    </citation>
    <scope>NUCLEOTIDE SEQUENCE [LARGE SCALE GENOMIC DNA]</scope>
    <source>
        <strain evidence="2 3">JCM16774</strain>
    </source>
</reference>
<dbReference type="AlphaFoldDB" id="A0A510J9P0"/>
<dbReference type="KEGG" id="lgo:JCM16774_0804"/>
<dbReference type="RefSeq" id="WP_026737328.1">
    <property type="nucleotide sequence ID" value="NZ_AP019822.1"/>
</dbReference>
<dbReference type="Proteomes" id="UP000321606">
    <property type="component" value="Chromosome"/>
</dbReference>
<evidence type="ECO:0000313" key="3">
    <source>
        <dbReference type="Proteomes" id="UP000321606"/>
    </source>
</evidence>
<dbReference type="InterPro" id="IPR035069">
    <property type="entry name" value="TTHA1013/TTHA0281-like"/>
</dbReference>
<evidence type="ECO:0000259" key="1">
    <source>
        <dbReference type="Pfam" id="PF15919"/>
    </source>
</evidence>
<dbReference type="OrthoDB" id="5419659at2"/>
<dbReference type="PANTHER" id="PTHR34504">
    <property type="entry name" value="ANTITOXIN HICB"/>
    <property type="match status" value="1"/>
</dbReference>
<dbReference type="EMBL" id="AP019822">
    <property type="protein sequence ID" value="BBM35874.1"/>
    <property type="molecule type" value="Genomic_DNA"/>
</dbReference>
<dbReference type="STRING" id="714315.GCA_000516535_00795"/>
<dbReference type="Pfam" id="PF15919">
    <property type="entry name" value="HicB_lk_antitox"/>
    <property type="match status" value="1"/>
</dbReference>
<dbReference type="SUPFAM" id="SSF143100">
    <property type="entry name" value="TTHA1013/TTHA0281-like"/>
    <property type="match status" value="1"/>
</dbReference>
<dbReference type="Gene3D" id="3.30.160.250">
    <property type="match status" value="1"/>
</dbReference>
<dbReference type="PANTHER" id="PTHR34504:SF4">
    <property type="entry name" value="ANTITOXIN HICB"/>
    <property type="match status" value="1"/>
</dbReference>
<evidence type="ECO:0000313" key="2">
    <source>
        <dbReference type="EMBL" id="BBM35874.1"/>
    </source>
</evidence>
<sequence>MLVIYPAIFHKAIEGGYVVEFPDLNNGATQGETLEEAVEAAQDYIGTWLYDDFVKGNAIPKATDISEIQITDNDFIIKGESFKSLVSLDMKKYVNESKKQVVRKNVSIPSWLNEIAMNNNINFSNVLQKALKKELNL</sequence>
<feature type="domain" description="HicB-like antitoxin of toxin-antitoxin system" evidence="1">
    <location>
        <begin position="5"/>
        <end position="112"/>
    </location>
</feature>
<proteinExistence type="predicted"/>
<dbReference type="InterPro" id="IPR031807">
    <property type="entry name" value="HicB-like"/>
</dbReference>